<name>A0A9E6ZIM5_9FLAO</name>
<dbReference type="EMBL" id="CP094358">
    <property type="protein sequence ID" value="UOB16229.1"/>
    <property type="molecule type" value="Genomic_DNA"/>
</dbReference>
<proteinExistence type="predicted"/>
<evidence type="ECO:0000313" key="1">
    <source>
        <dbReference type="EMBL" id="UOB16229.1"/>
    </source>
</evidence>
<dbReference type="NCBIfam" id="TIGR03512">
    <property type="entry name" value="GldD_lipo"/>
    <property type="match status" value="1"/>
</dbReference>
<protein>
    <submittedName>
        <fullName evidence="1">Gliding motility lipoprotein GldD</fullName>
    </submittedName>
</protein>
<keyword evidence="2" id="KW-1185">Reference proteome</keyword>
<reference evidence="1" key="1">
    <citation type="submission" date="2022-03" db="EMBL/GenBank/DDBJ databases">
        <title>Description of Abyssus ytuae gen. nov., sp. nov., a novel member of the family Flavobacteriaceae isolated from the sediment of Mariana Trench.</title>
        <authorList>
            <person name="Zhang J."/>
            <person name="Xu X."/>
        </authorList>
    </citation>
    <scope>NUCLEOTIDE SEQUENCE</scope>
    <source>
        <strain evidence="1">MT3330</strain>
    </source>
</reference>
<dbReference type="InterPro" id="IPR019850">
    <property type="entry name" value="GldD-like"/>
</dbReference>
<gene>
    <name evidence="1" type="primary">gldD</name>
    <name evidence="1" type="ORF">MQE35_10825</name>
</gene>
<dbReference type="RefSeq" id="WP_255841394.1">
    <property type="nucleotide sequence ID" value="NZ_CP094358.1"/>
</dbReference>
<keyword evidence="1" id="KW-0449">Lipoprotein</keyword>
<organism evidence="1 2">
    <name type="scientific">Abyssalbus ytuae</name>
    <dbReference type="NCBI Taxonomy" id="2926907"/>
    <lineage>
        <taxon>Bacteria</taxon>
        <taxon>Pseudomonadati</taxon>
        <taxon>Bacteroidota</taxon>
        <taxon>Flavobacteriia</taxon>
        <taxon>Flavobacteriales</taxon>
        <taxon>Flavobacteriaceae</taxon>
        <taxon>Abyssalbus</taxon>
    </lineage>
</organism>
<evidence type="ECO:0000313" key="2">
    <source>
        <dbReference type="Proteomes" id="UP000831290"/>
    </source>
</evidence>
<accession>A0A9E6ZIM5</accession>
<dbReference type="Proteomes" id="UP000831290">
    <property type="component" value="Chromosome"/>
</dbReference>
<dbReference type="Pfam" id="PF25593">
    <property type="entry name" value="GldD_lipo"/>
    <property type="match status" value="1"/>
</dbReference>
<sequence length="185" mass="21598">MKLKVLSIFSLFIFLSCTNPVPRPKALLRLEYPVGNYEKFAPPCPYEFKKNKTARVINKSDCSFNIEYKGMKASIFITHKKIDENNLDELLRDAQKLTYEHVIKADNIVEQPFVNKDDNVYGMFYKVSGNAASQTQFYLTDSINNFVTGSLYFYVKPNYDSILPAAHYLEKDIRKIMETFKWKKM</sequence>
<dbReference type="AlphaFoldDB" id="A0A9E6ZIM5"/>
<dbReference type="KEGG" id="fbm:MQE35_10825"/>